<dbReference type="GO" id="GO:0016787">
    <property type="term" value="F:hydrolase activity"/>
    <property type="evidence" value="ECO:0007669"/>
    <property type="project" value="UniProtKB-KW"/>
</dbReference>
<keyword evidence="1" id="KW-1133">Transmembrane helix</keyword>
<reference evidence="3" key="1">
    <citation type="journal article" date="2019" name="Int. J. Syst. Evol. Microbiol.">
        <title>The Global Catalogue of Microorganisms (GCM) 10K type strain sequencing project: providing services to taxonomists for standard genome sequencing and annotation.</title>
        <authorList>
            <consortium name="The Broad Institute Genomics Platform"/>
            <consortium name="The Broad Institute Genome Sequencing Center for Infectious Disease"/>
            <person name="Wu L."/>
            <person name="Ma J."/>
        </authorList>
    </citation>
    <scope>NUCLEOTIDE SEQUENCE [LARGE SCALE GENOMIC DNA]</scope>
    <source>
        <strain evidence="3">JCM 9371</strain>
    </source>
</reference>
<accession>A0ABW2XEG6</accession>
<dbReference type="PANTHER" id="PTHR39456:SF1">
    <property type="entry name" value="METAL-DEPENDENT HYDROLASE"/>
    <property type="match status" value="1"/>
</dbReference>
<dbReference type="EMBL" id="JBHTGP010000003">
    <property type="protein sequence ID" value="MFD0684601.1"/>
    <property type="molecule type" value="Genomic_DNA"/>
</dbReference>
<proteinExistence type="predicted"/>
<name>A0ABW2XEG6_9ACTN</name>
<dbReference type="Pfam" id="PF10118">
    <property type="entry name" value="Metal_hydrol"/>
    <property type="match status" value="1"/>
</dbReference>
<keyword evidence="3" id="KW-1185">Reference proteome</keyword>
<dbReference type="RefSeq" id="WP_207399594.1">
    <property type="nucleotide sequence ID" value="NZ_CAACUY010000018.1"/>
</dbReference>
<keyword evidence="2" id="KW-0378">Hydrolase</keyword>
<comment type="caution">
    <text evidence="2">The sequence shown here is derived from an EMBL/GenBank/DDBJ whole genome shotgun (WGS) entry which is preliminary data.</text>
</comment>
<dbReference type="PIRSF" id="PIRSF007580">
    <property type="entry name" value="UCP07580"/>
    <property type="match status" value="1"/>
</dbReference>
<sequence>MNQSDSMKVRRIHFPHGEGSLRRHFVDGDLVMSHLVAVLSATFPPGEDFFIRSVRHYHGQITDPELKAQVKTFIGQEVVHGREHDSLNQTLRRLGYPTHRVHRSVERGLRFNTRFLPARANLAATAALEHYTATLAENLLTDERSRVLLGDSTVRDILLWHALEESEHKAVAFDVFRSIGGTDRMRIRAMRRVTVLFLLHVSLWTLLSLLTDRAAYNPRRLIRSLAALRHAPFLDRDVISQIRAYNKPGFHPSDIDSTATLTHWRNELFGPHGTLTPHLR</sequence>
<organism evidence="2 3">
    <name type="scientific">Actinomadura fibrosa</name>
    <dbReference type="NCBI Taxonomy" id="111802"/>
    <lineage>
        <taxon>Bacteria</taxon>
        <taxon>Bacillati</taxon>
        <taxon>Actinomycetota</taxon>
        <taxon>Actinomycetes</taxon>
        <taxon>Streptosporangiales</taxon>
        <taxon>Thermomonosporaceae</taxon>
        <taxon>Actinomadura</taxon>
    </lineage>
</organism>
<evidence type="ECO:0000313" key="2">
    <source>
        <dbReference type="EMBL" id="MFD0684601.1"/>
    </source>
</evidence>
<dbReference type="InterPro" id="IPR016516">
    <property type="entry name" value="UCP07580"/>
</dbReference>
<gene>
    <name evidence="2" type="ORF">ACFQZM_08850</name>
</gene>
<evidence type="ECO:0000313" key="3">
    <source>
        <dbReference type="Proteomes" id="UP001597063"/>
    </source>
</evidence>
<dbReference type="Proteomes" id="UP001597063">
    <property type="component" value="Unassembled WGS sequence"/>
</dbReference>
<evidence type="ECO:0000256" key="1">
    <source>
        <dbReference type="SAM" id="Phobius"/>
    </source>
</evidence>
<protein>
    <submittedName>
        <fullName evidence="2">Metal-dependent hydrolase</fullName>
    </submittedName>
</protein>
<dbReference type="PANTHER" id="PTHR39456">
    <property type="entry name" value="METAL-DEPENDENT HYDROLASE"/>
    <property type="match status" value="1"/>
</dbReference>
<feature type="transmembrane region" description="Helical" evidence="1">
    <location>
        <begin position="193"/>
        <end position="211"/>
    </location>
</feature>
<keyword evidence="1" id="KW-0472">Membrane</keyword>
<keyword evidence="1" id="KW-0812">Transmembrane</keyword>